<dbReference type="InterPro" id="IPR019668">
    <property type="entry name" value="Uncharacterised_YtzC"/>
</dbReference>
<proteinExistence type="predicted"/>
<organism evidence="2 3">
    <name type="scientific">Bacillus spongiae</name>
    <dbReference type="NCBI Taxonomy" id="2683610"/>
    <lineage>
        <taxon>Bacteria</taxon>
        <taxon>Bacillati</taxon>
        <taxon>Bacillota</taxon>
        <taxon>Bacilli</taxon>
        <taxon>Bacillales</taxon>
        <taxon>Bacillaceae</taxon>
        <taxon>Bacillus</taxon>
    </lineage>
</organism>
<gene>
    <name evidence="2" type="ORF">WAK64_17265</name>
</gene>
<dbReference type="Proteomes" id="UP001312865">
    <property type="component" value="Unassembled WGS sequence"/>
</dbReference>
<reference evidence="2 3" key="1">
    <citation type="journal article" date="2018" name="J. Microbiol.">
        <title>Bacillus spongiae sp. nov., isolated from sponge of Jeju Island.</title>
        <authorList>
            <person name="Lee G.E."/>
            <person name="Im W.T."/>
            <person name="Park J.S."/>
        </authorList>
    </citation>
    <scope>NUCLEOTIDE SEQUENCE [LARGE SCALE GENOMIC DNA]</scope>
    <source>
        <strain evidence="2 3">135PIL107-10</strain>
    </source>
</reference>
<dbReference type="EMBL" id="JBBAXC010000016">
    <property type="protein sequence ID" value="MEI5908800.1"/>
    <property type="molecule type" value="Genomic_DNA"/>
</dbReference>
<protein>
    <submittedName>
        <fullName evidence="2">YtzC family protein</fullName>
    </submittedName>
</protein>
<evidence type="ECO:0000313" key="2">
    <source>
        <dbReference type="EMBL" id="MEI5908800.1"/>
    </source>
</evidence>
<evidence type="ECO:0000313" key="3">
    <source>
        <dbReference type="Proteomes" id="UP001312865"/>
    </source>
</evidence>
<keyword evidence="3" id="KW-1185">Reference proteome</keyword>
<evidence type="ECO:0000256" key="1">
    <source>
        <dbReference type="SAM" id="Coils"/>
    </source>
</evidence>
<accession>A0ABU8HHE8</accession>
<feature type="coiled-coil region" evidence="1">
    <location>
        <begin position="4"/>
        <end position="88"/>
    </location>
</feature>
<dbReference type="Pfam" id="PF10732">
    <property type="entry name" value="DUF2524"/>
    <property type="match status" value="1"/>
</dbReference>
<comment type="caution">
    <text evidence="2">The sequence shown here is derived from an EMBL/GenBank/DDBJ whole genome shotgun (WGS) entry which is preliminary data.</text>
</comment>
<name>A0ABU8HHE8_9BACI</name>
<sequence length="89" mass="10290">MATRESVEACLQQCENAIQIAQQQYTAGTKQAHYHDEDYSNALQGLENAANELLKMTDSASHQQREQLHRMRLQVQQLQNEMILLDHDH</sequence>
<keyword evidence="1" id="KW-0175">Coiled coil</keyword>
<dbReference type="RefSeq" id="WP_336588246.1">
    <property type="nucleotide sequence ID" value="NZ_JBBAXC010000016.1"/>
</dbReference>